<feature type="signal peptide" evidence="2">
    <location>
        <begin position="1"/>
        <end position="22"/>
    </location>
</feature>
<dbReference type="PIRSF" id="PIRSF017082">
    <property type="entry name" value="YflP"/>
    <property type="match status" value="1"/>
</dbReference>
<comment type="similarity">
    <text evidence="1">Belongs to the UPF0065 (bug) family.</text>
</comment>
<dbReference type="AlphaFoldDB" id="A0A848HJ63"/>
<evidence type="ECO:0000313" key="4">
    <source>
        <dbReference type="Proteomes" id="UP000541185"/>
    </source>
</evidence>
<dbReference type="InterPro" id="IPR005064">
    <property type="entry name" value="BUG"/>
</dbReference>
<evidence type="ECO:0000256" key="2">
    <source>
        <dbReference type="SAM" id="SignalP"/>
    </source>
</evidence>
<keyword evidence="2" id="KW-0732">Signal</keyword>
<feature type="chain" id="PRO_5032423529" evidence="2">
    <location>
        <begin position="23"/>
        <end position="321"/>
    </location>
</feature>
<evidence type="ECO:0000313" key="3">
    <source>
        <dbReference type="EMBL" id="NML48553.1"/>
    </source>
</evidence>
<keyword evidence="4" id="KW-1185">Reference proteome</keyword>
<comment type="caution">
    <text evidence="3">The sequence shown here is derived from an EMBL/GenBank/DDBJ whole genome shotgun (WGS) entry which is preliminary data.</text>
</comment>
<dbReference type="Gene3D" id="3.40.190.10">
    <property type="entry name" value="Periplasmic binding protein-like II"/>
    <property type="match status" value="1"/>
</dbReference>
<proteinExistence type="inferred from homology"/>
<dbReference type="PANTHER" id="PTHR42928">
    <property type="entry name" value="TRICARBOXYLATE-BINDING PROTEIN"/>
    <property type="match status" value="1"/>
</dbReference>
<dbReference type="CDD" id="cd07012">
    <property type="entry name" value="PBP2_Bug_TTT"/>
    <property type="match status" value="1"/>
</dbReference>
<gene>
    <name evidence="3" type="ORF">HHL11_32715</name>
</gene>
<dbReference type="InterPro" id="IPR042100">
    <property type="entry name" value="Bug_dom1"/>
</dbReference>
<dbReference type="EMBL" id="JABBFX010000006">
    <property type="protein sequence ID" value="NML48553.1"/>
    <property type="molecule type" value="Genomic_DNA"/>
</dbReference>
<dbReference type="Proteomes" id="UP000541185">
    <property type="component" value="Unassembled WGS sequence"/>
</dbReference>
<accession>A0A848HJ63</accession>
<evidence type="ECO:0000256" key="1">
    <source>
        <dbReference type="ARBA" id="ARBA00006987"/>
    </source>
</evidence>
<dbReference type="Pfam" id="PF03401">
    <property type="entry name" value="TctC"/>
    <property type="match status" value="1"/>
</dbReference>
<dbReference type="Gene3D" id="3.40.190.150">
    <property type="entry name" value="Bordetella uptake gene, domain 1"/>
    <property type="match status" value="1"/>
</dbReference>
<sequence>MKAWFRILAGAAALAATSAALAQAYPSKPIRFVVGFPAGSSIDVTSRILLDDVRARTGATIVIDNKPGALGAIGVEQVERAPADGYTLMPSSSATHSSGPHLGKALQKLDPVKGLTHVARVSRFDIAVVTSKAGPYKSAKALIDAGQAKPDALTYGYGSGTGQVGSAAFSHAAGIQVRPIPYKGQPAAVTDLLGGRVDFVASDLGAILPFLKEGSLSGIAVLAERRSPLLPDVPTAREVGLTPVLLGGWVGFDGPAKLPPEVVTWWTEQLAQSLAVPAVQDKLRTIGMEGALLTGDAFAKFVDSEQERWGAHVRQAGIQAE</sequence>
<reference evidence="3 4" key="1">
    <citation type="submission" date="2020-04" db="EMBL/GenBank/DDBJ databases">
        <title>Ramlibacter sp. G-1-2-2 isolated from soil.</title>
        <authorList>
            <person name="Dahal R.H."/>
        </authorList>
    </citation>
    <scope>NUCLEOTIDE SEQUENCE [LARGE SCALE GENOMIC DNA]</scope>
    <source>
        <strain evidence="3 4">G-1-2-2</strain>
    </source>
</reference>
<dbReference type="RefSeq" id="WP_169422895.1">
    <property type="nucleotide sequence ID" value="NZ_JABBFX010000006.1"/>
</dbReference>
<dbReference type="SUPFAM" id="SSF53850">
    <property type="entry name" value="Periplasmic binding protein-like II"/>
    <property type="match status" value="1"/>
</dbReference>
<protein>
    <submittedName>
        <fullName evidence="3">Tripartite tricarboxylate transporter substrate binding protein</fullName>
    </submittedName>
</protein>
<organism evidence="3 4">
    <name type="scientific">Ramlibacter agri</name>
    <dbReference type="NCBI Taxonomy" id="2728837"/>
    <lineage>
        <taxon>Bacteria</taxon>
        <taxon>Pseudomonadati</taxon>
        <taxon>Pseudomonadota</taxon>
        <taxon>Betaproteobacteria</taxon>
        <taxon>Burkholderiales</taxon>
        <taxon>Comamonadaceae</taxon>
        <taxon>Ramlibacter</taxon>
    </lineage>
</organism>
<name>A0A848HJ63_9BURK</name>
<dbReference type="PANTHER" id="PTHR42928:SF5">
    <property type="entry name" value="BLR1237 PROTEIN"/>
    <property type="match status" value="1"/>
</dbReference>